<dbReference type="GO" id="GO:0016556">
    <property type="term" value="P:mRNA modification"/>
    <property type="evidence" value="ECO:0007669"/>
    <property type="project" value="InterPro"/>
</dbReference>
<feature type="compositionally biased region" description="Pro residues" evidence="7">
    <location>
        <begin position="229"/>
        <end position="241"/>
    </location>
</feature>
<evidence type="ECO:0000256" key="1">
    <source>
        <dbReference type="ARBA" id="ARBA00004123"/>
    </source>
</evidence>
<keyword evidence="6" id="KW-0175">Coiled coil</keyword>
<organism evidence="8 9">
    <name type="scientific">Ustilago hordei</name>
    <name type="common">Barley covered smut fungus</name>
    <dbReference type="NCBI Taxonomy" id="120017"/>
    <lineage>
        <taxon>Eukaryota</taxon>
        <taxon>Fungi</taxon>
        <taxon>Dikarya</taxon>
        <taxon>Basidiomycota</taxon>
        <taxon>Ustilaginomycotina</taxon>
        <taxon>Ustilaginomycetes</taxon>
        <taxon>Ustilaginales</taxon>
        <taxon>Ustilaginaceae</taxon>
        <taxon>Ustilago</taxon>
    </lineage>
</organism>
<evidence type="ECO:0000256" key="5">
    <source>
        <dbReference type="ARBA" id="ARBA00023242"/>
    </source>
</evidence>
<keyword evidence="3" id="KW-0507">mRNA processing</keyword>
<feature type="region of interest" description="Disordered" evidence="7">
    <location>
        <begin position="424"/>
        <end position="525"/>
    </location>
</feature>
<keyword evidence="9" id="KW-1185">Reference proteome</keyword>
<feature type="coiled-coil region" evidence="6">
    <location>
        <begin position="334"/>
        <end position="413"/>
    </location>
</feature>
<dbReference type="GO" id="GO:0005634">
    <property type="term" value="C:nucleus"/>
    <property type="evidence" value="ECO:0007669"/>
    <property type="project" value="UniProtKB-SubCell"/>
</dbReference>
<feature type="region of interest" description="Disordered" evidence="7">
    <location>
        <begin position="218"/>
        <end position="270"/>
    </location>
</feature>
<dbReference type="GO" id="GO:0000381">
    <property type="term" value="P:regulation of alternative mRNA splicing, via spliceosome"/>
    <property type="evidence" value="ECO:0007669"/>
    <property type="project" value="InterPro"/>
</dbReference>
<feature type="region of interest" description="Disordered" evidence="7">
    <location>
        <begin position="174"/>
        <end position="195"/>
    </location>
</feature>
<proteinExistence type="inferred from homology"/>
<accession>I2G3E3</accession>
<keyword evidence="4" id="KW-0508">mRNA splicing</keyword>
<dbReference type="Proteomes" id="UP000006174">
    <property type="component" value="Unassembled WGS sequence"/>
</dbReference>
<gene>
    <name evidence="8" type="ORF">UHOR_02283</name>
</gene>
<comment type="subcellular location">
    <subcellularLocation>
        <location evidence="1">Nucleus</location>
    </subcellularLocation>
</comment>
<dbReference type="OMA" id="CAYANNT"/>
<sequence length="525" mass="55770">MSNTKRRQQPYQPQQRYYGNYPQQYAPEAAYTQYGCAPWQAAPPQEQYYQQAQQYPSADPCAYANNTLLPAASSPYLQHNQYQPAPSYYPQPQPYAASLNAVAYSRGDYLAVENAAQGNASPSQLSPSMLSNSHSPRPSTGRSLLNDFVFATQGTSPSLESHVAHLSLGASAASLPTKPTSVASSASASRPNSGMAYRSQLRPLSTTTYAAQSTMVAGESRSDISLRYPPLPAVPERPATPPALHSKSEAGPGSNADNSNAATKEATSDKEVHEYLSNLRSLIDMFEQRDDLLRLRTEAVGFQPKQAYQAWRIEEPSNTDPAAAEDATANPVLGVRLLQRLDKLQRENEELGRLLSSGANLDPQVALPSSPVEELRKEVQECHQLIDAMDKALSSAEARAAAAESALEVACRNNSTSILAAAAVDRETNKSPPMTRAGSAGRRGSKAATAITNSAPGGGKGGQAQQRNKPSTAVNAAESTKDAPTVAGHVSGGTGKNKEQPKDSANTRATRSDTAKPASAAAKGK</sequence>
<evidence type="ECO:0000256" key="7">
    <source>
        <dbReference type="SAM" id="MobiDB-lite"/>
    </source>
</evidence>
<dbReference type="GO" id="GO:0006397">
    <property type="term" value="P:mRNA processing"/>
    <property type="evidence" value="ECO:0007669"/>
    <property type="project" value="UniProtKB-KW"/>
</dbReference>
<evidence type="ECO:0000313" key="9">
    <source>
        <dbReference type="Proteomes" id="UP000006174"/>
    </source>
</evidence>
<feature type="compositionally biased region" description="Low complexity" evidence="7">
    <location>
        <begin position="435"/>
        <end position="450"/>
    </location>
</feature>
<feature type="compositionally biased region" description="Polar residues" evidence="7">
    <location>
        <begin position="177"/>
        <end position="192"/>
    </location>
</feature>
<evidence type="ECO:0000256" key="4">
    <source>
        <dbReference type="ARBA" id="ARBA00023187"/>
    </source>
</evidence>
<protein>
    <submittedName>
        <fullName evidence="8">Uncharacterized protein</fullName>
    </submittedName>
</protein>
<dbReference type="Pfam" id="PF17098">
    <property type="entry name" value="Wtap"/>
    <property type="match status" value="1"/>
</dbReference>
<dbReference type="InterPro" id="IPR033757">
    <property type="entry name" value="WTAP"/>
</dbReference>
<dbReference type="eggNOG" id="ENOG502R205">
    <property type="taxonomic scope" value="Eukaryota"/>
</dbReference>
<reference evidence="8 9" key="1">
    <citation type="journal article" date="2012" name="Plant Cell">
        <title>Genome comparison of barley and maize smut fungi reveals targeted loss of RNA silencing components and species-specific presence of transposable elements.</title>
        <authorList>
            <person name="Laurie J.D."/>
            <person name="Ali S."/>
            <person name="Linning R."/>
            <person name="Mannhaupt G."/>
            <person name="Wong P."/>
            <person name="Gueldener U."/>
            <person name="Muensterkoetter M."/>
            <person name="Moore R."/>
            <person name="Kahmann R."/>
            <person name="Bakkeren G."/>
            <person name="Schirawski J."/>
        </authorList>
    </citation>
    <scope>NUCLEOTIDE SEQUENCE [LARGE SCALE GENOMIC DNA]</scope>
    <source>
        <strain evidence="9">Uh4875-4</strain>
    </source>
</reference>
<dbReference type="EMBL" id="CAGI01000184">
    <property type="protein sequence ID" value="CCF53686.1"/>
    <property type="molecule type" value="Genomic_DNA"/>
</dbReference>
<evidence type="ECO:0000256" key="6">
    <source>
        <dbReference type="SAM" id="Coils"/>
    </source>
</evidence>
<evidence type="ECO:0000256" key="2">
    <source>
        <dbReference type="ARBA" id="ARBA00010313"/>
    </source>
</evidence>
<name>I2G3E3_USTHO</name>
<feature type="region of interest" description="Disordered" evidence="7">
    <location>
        <begin position="118"/>
        <end position="140"/>
    </location>
</feature>
<comment type="similarity">
    <text evidence="2">Belongs to the fl(2)d family.</text>
</comment>
<feature type="compositionally biased region" description="Polar residues" evidence="7">
    <location>
        <begin position="467"/>
        <end position="478"/>
    </location>
</feature>
<dbReference type="AlphaFoldDB" id="I2G3E3"/>
<dbReference type="GO" id="GO:0008380">
    <property type="term" value="P:RNA splicing"/>
    <property type="evidence" value="ECO:0007669"/>
    <property type="project" value="UniProtKB-KW"/>
</dbReference>
<dbReference type="HOGENOM" id="CLU_548801_0_0_1"/>
<comment type="caution">
    <text evidence="8">The sequence shown here is derived from an EMBL/GenBank/DDBJ whole genome shotgun (WGS) entry which is preliminary data.</text>
</comment>
<evidence type="ECO:0000313" key="8">
    <source>
        <dbReference type="EMBL" id="CCF53686.1"/>
    </source>
</evidence>
<dbReference type="STRING" id="1128400.I2G3E3"/>
<evidence type="ECO:0000256" key="3">
    <source>
        <dbReference type="ARBA" id="ARBA00022664"/>
    </source>
</evidence>
<keyword evidence="5" id="KW-0539">Nucleus</keyword>